<dbReference type="Proteomes" id="UP000799436">
    <property type="component" value="Unassembled WGS sequence"/>
</dbReference>
<proteinExistence type="predicted"/>
<dbReference type="AlphaFoldDB" id="A0A6G1LDE3"/>
<evidence type="ECO:0000313" key="1">
    <source>
        <dbReference type="EMBL" id="KAF2770650.1"/>
    </source>
</evidence>
<dbReference type="EMBL" id="ML995824">
    <property type="protein sequence ID" value="KAF2770650.1"/>
    <property type="molecule type" value="Genomic_DNA"/>
</dbReference>
<keyword evidence="2" id="KW-1185">Reference proteome</keyword>
<evidence type="ECO:0000313" key="2">
    <source>
        <dbReference type="Proteomes" id="UP000799436"/>
    </source>
</evidence>
<gene>
    <name evidence="1" type="ORF">EJ03DRAFT_60474</name>
</gene>
<sequence>MSGSTARFVSPIILMVRLEPTTAYIGSSLSTIVVKYLKCGESTGRLGPVLLASYPLFSATALATIRYVVHTKVPSFLRPASNNATCERTRPVVAAV</sequence>
<protein>
    <submittedName>
        <fullName evidence="1">Uncharacterized protein</fullName>
    </submittedName>
</protein>
<organism evidence="1 2">
    <name type="scientific">Teratosphaeria nubilosa</name>
    <dbReference type="NCBI Taxonomy" id="161662"/>
    <lineage>
        <taxon>Eukaryota</taxon>
        <taxon>Fungi</taxon>
        <taxon>Dikarya</taxon>
        <taxon>Ascomycota</taxon>
        <taxon>Pezizomycotina</taxon>
        <taxon>Dothideomycetes</taxon>
        <taxon>Dothideomycetidae</taxon>
        <taxon>Mycosphaerellales</taxon>
        <taxon>Teratosphaeriaceae</taxon>
        <taxon>Teratosphaeria</taxon>
    </lineage>
</organism>
<accession>A0A6G1LDE3</accession>
<reference evidence="1" key="1">
    <citation type="journal article" date="2020" name="Stud. Mycol.">
        <title>101 Dothideomycetes genomes: a test case for predicting lifestyles and emergence of pathogens.</title>
        <authorList>
            <person name="Haridas S."/>
            <person name="Albert R."/>
            <person name="Binder M."/>
            <person name="Bloem J."/>
            <person name="Labutti K."/>
            <person name="Salamov A."/>
            <person name="Andreopoulos B."/>
            <person name="Baker S."/>
            <person name="Barry K."/>
            <person name="Bills G."/>
            <person name="Bluhm B."/>
            <person name="Cannon C."/>
            <person name="Castanera R."/>
            <person name="Culley D."/>
            <person name="Daum C."/>
            <person name="Ezra D."/>
            <person name="Gonzalez J."/>
            <person name="Henrissat B."/>
            <person name="Kuo A."/>
            <person name="Liang C."/>
            <person name="Lipzen A."/>
            <person name="Lutzoni F."/>
            <person name="Magnuson J."/>
            <person name="Mondo S."/>
            <person name="Nolan M."/>
            <person name="Ohm R."/>
            <person name="Pangilinan J."/>
            <person name="Park H.-J."/>
            <person name="Ramirez L."/>
            <person name="Alfaro M."/>
            <person name="Sun H."/>
            <person name="Tritt A."/>
            <person name="Yoshinaga Y."/>
            <person name="Zwiers L.-H."/>
            <person name="Turgeon B."/>
            <person name="Goodwin S."/>
            <person name="Spatafora J."/>
            <person name="Crous P."/>
            <person name="Grigoriev I."/>
        </authorList>
    </citation>
    <scope>NUCLEOTIDE SEQUENCE</scope>
    <source>
        <strain evidence="1">CBS 116005</strain>
    </source>
</reference>
<name>A0A6G1LDE3_9PEZI</name>